<dbReference type="InterPro" id="IPR041664">
    <property type="entry name" value="AAA_16"/>
</dbReference>
<feature type="compositionally biased region" description="Basic and acidic residues" evidence="1">
    <location>
        <begin position="145"/>
        <end position="160"/>
    </location>
</feature>
<feature type="region of interest" description="Disordered" evidence="1">
    <location>
        <begin position="742"/>
        <end position="770"/>
    </location>
</feature>
<dbReference type="Pfam" id="PF13424">
    <property type="entry name" value="TPR_12"/>
    <property type="match status" value="1"/>
</dbReference>
<dbReference type="Pfam" id="PF13374">
    <property type="entry name" value="TPR_10"/>
    <property type="match status" value="1"/>
</dbReference>
<feature type="region of interest" description="Disordered" evidence="1">
    <location>
        <begin position="1"/>
        <end position="48"/>
    </location>
</feature>
<name>E2Q792_STRCL</name>
<dbReference type="InterPro" id="IPR011990">
    <property type="entry name" value="TPR-like_helical_dom_sf"/>
</dbReference>
<dbReference type="PANTHER" id="PTHR47691">
    <property type="entry name" value="REGULATOR-RELATED"/>
    <property type="match status" value="1"/>
</dbReference>
<feature type="compositionally biased region" description="Basic and acidic residues" evidence="1">
    <location>
        <begin position="1"/>
        <end position="10"/>
    </location>
</feature>
<evidence type="ECO:0000256" key="1">
    <source>
        <dbReference type="SAM" id="MobiDB-lite"/>
    </source>
</evidence>
<dbReference type="GO" id="GO:0043531">
    <property type="term" value="F:ADP binding"/>
    <property type="evidence" value="ECO:0007669"/>
    <property type="project" value="InterPro"/>
</dbReference>
<evidence type="ECO:0000313" key="3">
    <source>
        <dbReference type="EMBL" id="EFG05339.1"/>
    </source>
</evidence>
<feature type="compositionally biased region" description="Low complexity" evidence="1">
    <location>
        <begin position="32"/>
        <end position="42"/>
    </location>
</feature>
<dbReference type="PRINTS" id="PR00364">
    <property type="entry name" value="DISEASERSIST"/>
</dbReference>
<protein>
    <submittedName>
        <fullName evidence="3">Putative regulator protein</fullName>
    </submittedName>
</protein>
<gene>
    <name evidence="3" type="ORF">SCLAV_0263</name>
</gene>
<dbReference type="STRING" id="1901.BB341_26460"/>
<dbReference type="EMBL" id="CM000913">
    <property type="protein sequence ID" value="EFG05339.1"/>
    <property type="molecule type" value="Genomic_DNA"/>
</dbReference>
<evidence type="ECO:0000313" key="4">
    <source>
        <dbReference type="Proteomes" id="UP000002357"/>
    </source>
</evidence>
<feature type="compositionally biased region" description="Pro residues" evidence="1">
    <location>
        <begin position="22"/>
        <end position="31"/>
    </location>
</feature>
<dbReference type="Pfam" id="PF13191">
    <property type="entry name" value="AAA_16"/>
    <property type="match status" value="1"/>
</dbReference>
<dbReference type="Proteomes" id="UP000002357">
    <property type="component" value="Chromosome"/>
</dbReference>
<dbReference type="Gene3D" id="1.25.40.10">
    <property type="entry name" value="Tetratricopeptide repeat domain"/>
    <property type="match status" value="1"/>
</dbReference>
<keyword evidence="4" id="KW-1185">Reference proteome</keyword>
<dbReference type="RefSeq" id="WP_003959400.1">
    <property type="nucleotide sequence ID" value="NZ_CM000913.1"/>
</dbReference>
<proteinExistence type="predicted"/>
<dbReference type="OrthoDB" id="3311584at2"/>
<dbReference type="KEGG" id="sclf:BB341_26460"/>
<reference evidence="3 4" key="1">
    <citation type="journal article" date="2010" name="Genome Biol. Evol.">
        <title>The sequence of a 1.8-mb bacterial linear plasmid reveals a rich evolutionary reservoir of secondary metabolic pathways.</title>
        <authorList>
            <person name="Medema M.H."/>
            <person name="Trefzer A."/>
            <person name="Kovalchuk A."/>
            <person name="van den Berg M."/>
            <person name="Mueller U."/>
            <person name="Heijne W."/>
            <person name="Wu L."/>
            <person name="Alam M.T."/>
            <person name="Ronning C.M."/>
            <person name="Nierman W.C."/>
            <person name="Bovenberg R.A.L."/>
            <person name="Breitling R."/>
            <person name="Takano E."/>
        </authorList>
    </citation>
    <scope>NUCLEOTIDE SEQUENCE [LARGE SCALE GENOMIC DNA]</scope>
    <source>
        <strain evidence="4">ATCC 27064 / DSM 738 / JCM 4710 / NBRC 13307 / NCIMB 12785 / NRRL 3585 / VKM Ac-602</strain>
    </source>
</reference>
<dbReference type="eggNOG" id="COG3903">
    <property type="taxonomic scope" value="Bacteria"/>
</dbReference>
<dbReference type="Gene3D" id="3.40.50.300">
    <property type="entry name" value="P-loop containing nucleotide triphosphate hydrolases"/>
    <property type="match status" value="1"/>
</dbReference>
<dbReference type="AlphaFoldDB" id="E2Q792"/>
<sequence>MTAWDARDEGTGTTTDGTTPGGGPPVGPPEGPGADPGAPARPNTIGGSARFLGHTVQAGEVHGGIHLHHPPPQAPARPVPRQLPPVPAHFIDREPDIDALTALRAGERPLIVVSGPAGVGKTTLVSRWLRTLDEDFPDGQLYADLRGHAPADPPPAHHPDTPATQSEVLGRFLRALGAVSVPDDPTEQMALWRSSTADRRMVVMLDNAFTAAQIRPLLPGGPGCLVTVTSRRMLSGLRLEGAEFHRLDALGTDDGIELLRRTIGNERVESEFPAVREVVTLCAGLPLAVCLASARLASRPRQPVEALARALTPDSERLTALEVEGEATVRKALDASYDVLSEPAALLYRALGALPLRTFDARTAAASCGEGLAWAQRRLDELIEAHLMEETGPDRCRFHDLVRVHAQGRALREDGPIAREETLRRVCEWYLETASAAQRGLTPAQAVLPRTPKLPSPGLPLPFDDDTGALGWLDSHRDGLMAAVRAAHERGWYATAWQLVDACWPLFLRLSHYDLWIPAHEIGRDAARRDGHGAAERQMLNSGAIGLGASGRIDTATEWYEESLRAARAAGDVRDEGQALLGLGFCHRRAGRPDRAAALLERAIVVWDGCGYRRGTALARTTLGEVSLAEGDPAAAMGHFRRARATLLEVDDPHDATRALALLGRARVCSGAYAEGMAELREALDRFTGSGARHWQARTLEMLADSARDGGDGPAAREWYERAVAVYRTTSPDDAERLEAALGGANAPGEPPATSQACRQDGSSESRGSS</sequence>
<organism evidence="3 4">
    <name type="scientific">Streptomyces clavuligerus</name>
    <dbReference type="NCBI Taxonomy" id="1901"/>
    <lineage>
        <taxon>Bacteria</taxon>
        <taxon>Bacillati</taxon>
        <taxon>Actinomycetota</taxon>
        <taxon>Actinomycetes</taxon>
        <taxon>Kitasatosporales</taxon>
        <taxon>Streptomycetaceae</taxon>
        <taxon>Streptomyces</taxon>
    </lineage>
</organism>
<dbReference type="GeneID" id="93733032"/>
<dbReference type="InterPro" id="IPR027417">
    <property type="entry name" value="P-loop_NTPase"/>
</dbReference>
<dbReference type="PANTHER" id="PTHR47691:SF3">
    <property type="entry name" value="HTH-TYPE TRANSCRIPTIONAL REGULATOR RV0890C-RELATED"/>
    <property type="match status" value="1"/>
</dbReference>
<evidence type="ECO:0000259" key="2">
    <source>
        <dbReference type="Pfam" id="PF13191"/>
    </source>
</evidence>
<feature type="region of interest" description="Disordered" evidence="1">
    <location>
        <begin position="141"/>
        <end position="163"/>
    </location>
</feature>
<dbReference type="SUPFAM" id="SSF52540">
    <property type="entry name" value="P-loop containing nucleoside triphosphate hydrolases"/>
    <property type="match status" value="1"/>
</dbReference>
<feature type="compositionally biased region" description="Polar residues" evidence="1">
    <location>
        <begin position="753"/>
        <end position="770"/>
    </location>
</feature>
<accession>E2Q792</accession>
<feature type="domain" description="Orc1-like AAA ATPase" evidence="2">
    <location>
        <begin position="91"/>
        <end position="150"/>
    </location>
</feature>
<dbReference type="SUPFAM" id="SSF48452">
    <property type="entry name" value="TPR-like"/>
    <property type="match status" value="1"/>
</dbReference>